<evidence type="ECO:0000313" key="2">
    <source>
        <dbReference type="Proteomes" id="UP000789759"/>
    </source>
</evidence>
<accession>A0A9N9E850</accession>
<organism evidence="1 2">
    <name type="scientific">Cetraspora pellucida</name>
    <dbReference type="NCBI Taxonomy" id="1433469"/>
    <lineage>
        <taxon>Eukaryota</taxon>
        <taxon>Fungi</taxon>
        <taxon>Fungi incertae sedis</taxon>
        <taxon>Mucoromycota</taxon>
        <taxon>Glomeromycotina</taxon>
        <taxon>Glomeromycetes</taxon>
        <taxon>Diversisporales</taxon>
        <taxon>Gigasporaceae</taxon>
        <taxon>Cetraspora</taxon>
    </lineage>
</organism>
<name>A0A9N9E850_9GLOM</name>
<comment type="caution">
    <text evidence="1">The sequence shown here is derived from an EMBL/GenBank/DDBJ whole genome shotgun (WGS) entry which is preliminary data.</text>
</comment>
<evidence type="ECO:0000313" key="1">
    <source>
        <dbReference type="EMBL" id="CAG8667198.1"/>
    </source>
</evidence>
<feature type="non-terminal residue" evidence="1">
    <location>
        <position position="1"/>
    </location>
</feature>
<sequence>MRIDPPELTDECYYVHRGRNISRKHVKELYEKYDITWHRKVLDICRGLICSISFTMNNVFNNTFSAVENKCSDRTEVAGIARYQQTNCVNKAKLSELFNSKVDCSKLYNKVEYLEASIGEVEYLRLGDKATYSRLENEAIYSRLYDENSKNKVKIESDIYNSEVEYSKLEE</sequence>
<keyword evidence="2" id="KW-1185">Reference proteome</keyword>
<protein>
    <submittedName>
        <fullName evidence="1">22149_t:CDS:1</fullName>
    </submittedName>
</protein>
<dbReference type="AlphaFoldDB" id="A0A9N9E850"/>
<dbReference type="OrthoDB" id="10618339at2759"/>
<dbReference type="EMBL" id="CAJVQA010008141">
    <property type="protein sequence ID" value="CAG8667198.1"/>
    <property type="molecule type" value="Genomic_DNA"/>
</dbReference>
<reference evidence="1" key="1">
    <citation type="submission" date="2021-06" db="EMBL/GenBank/DDBJ databases">
        <authorList>
            <person name="Kallberg Y."/>
            <person name="Tangrot J."/>
            <person name="Rosling A."/>
        </authorList>
    </citation>
    <scope>NUCLEOTIDE SEQUENCE</scope>
    <source>
        <strain evidence="1">FL966</strain>
    </source>
</reference>
<dbReference type="Proteomes" id="UP000789759">
    <property type="component" value="Unassembled WGS sequence"/>
</dbReference>
<proteinExistence type="predicted"/>
<gene>
    <name evidence="1" type="ORF">CPELLU_LOCUS10087</name>
</gene>